<evidence type="ECO:0000313" key="2">
    <source>
        <dbReference type="Proteomes" id="UP000696931"/>
    </source>
</evidence>
<sequence>MNISAVPLVFPADCNVVVGQSHFIKTVEDIAEIVVTTVPGAKFGLAFCEASGPCLVRTEGNDPELVEVATRNALAVGAGHVFHLVLRGAYPINVLPAIKQCQEVCHVFCATANPLQLLVAEVEQGRGVVGVIDGSAPKGVEDEAARGARSDFLRKIGYKR</sequence>
<dbReference type="AlphaFoldDB" id="A0A933W4L9"/>
<accession>A0A933W4L9</accession>
<reference evidence="1" key="1">
    <citation type="submission" date="2020-07" db="EMBL/GenBank/DDBJ databases">
        <title>Huge and variable diversity of episymbiotic CPR bacteria and DPANN archaea in groundwater ecosystems.</title>
        <authorList>
            <person name="He C.Y."/>
            <person name="Keren R."/>
            <person name="Whittaker M."/>
            <person name="Farag I.F."/>
            <person name="Doudna J."/>
            <person name="Cate J.H.D."/>
            <person name="Banfield J.F."/>
        </authorList>
    </citation>
    <scope>NUCLEOTIDE SEQUENCE</scope>
    <source>
        <strain evidence="1">NC_groundwater_1813_Pr3_B-0.1um_71_17</strain>
    </source>
</reference>
<protein>
    <submittedName>
        <fullName evidence="1">Adenosine-specific kinase</fullName>
    </submittedName>
</protein>
<evidence type="ECO:0000313" key="1">
    <source>
        <dbReference type="EMBL" id="MBI5171178.1"/>
    </source>
</evidence>
<dbReference type="Gene3D" id="3.40.1520.10">
    <property type="entry name" value="Ta1353-like"/>
    <property type="match status" value="1"/>
</dbReference>
<dbReference type="PANTHER" id="PTHR36155:SF1">
    <property type="entry name" value="BLL5354 PROTEIN"/>
    <property type="match status" value="1"/>
</dbReference>
<dbReference type="Proteomes" id="UP000696931">
    <property type="component" value="Unassembled WGS sequence"/>
</dbReference>
<organism evidence="1 2">
    <name type="scientific">Eiseniibacteriota bacterium</name>
    <dbReference type="NCBI Taxonomy" id="2212470"/>
    <lineage>
        <taxon>Bacteria</taxon>
        <taxon>Candidatus Eiseniibacteriota</taxon>
    </lineage>
</organism>
<dbReference type="EMBL" id="JACRIW010000121">
    <property type="protein sequence ID" value="MBI5171178.1"/>
    <property type="molecule type" value="Genomic_DNA"/>
</dbReference>
<comment type="caution">
    <text evidence="1">The sequence shown here is derived from an EMBL/GenBank/DDBJ whole genome shotgun (WGS) entry which is preliminary data.</text>
</comment>
<dbReference type="Pfam" id="PF04008">
    <property type="entry name" value="Adenosine_kin"/>
    <property type="match status" value="1"/>
</dbReference>
<proteinExistence type="predicted"/>
<dbReference type="GO" id="GO:0016301">
    <property type="term" value="F:kinase activity"/>
    <property type="evidence" value="ECO:0007669"/>
    <property type="project" value="UniProtKB-KW"/>
</dbReference>
<dbReference type="SUPFAM" id="SSF103165">
    <property type="entry name" value="Ta1353-like"/>
    <property type="match status" value="1"/>
</dbReference>
<name>A0A933W4L9_UNCEI</name>
<dbReference type="InterPro" id="IPR036902">
    <property type="entry name" value="Ta1353-like_sf"/>
</dbReference>
<keyword evidence="1" id="KW-0418">Kinase</keyword>
<dbReference type="InterPro" id="IPR007153">
    <property type="entry name" value="Adenosine_kinase"/>
</dbReference>
<gene>
    <name evidence="1" type="ORF">HZA61_16950</name>
</gene>
<dbReference type="PANTHER" id="PTHR36155">
    <property type="entry name" value="BLL5354 PROTEIN"/>
    <property type="match status" value="1"/>
</dbReference>
<keyword evidence="1" id="KW-0808">Transferase</keyword>